<organism evidence="1 2">
    <name type="scientific">Candidatus Adlerbacteria bacterium RIFCSPHIGHO2_12_FULL_53_18</name>
    <dbReference type="NCBI Taxonomy" id="1797242"/>
    <lineage>
        <taxon>Bacteria</taxon>
        <taxon>Candidatus Adleribacteriota</taxon>
    </lineage>
</organism>
<sequence length="107" mass="11993">MISKEEIKNLAELARLQLTDEETTGLQRDISNILEYVRQVSAASQGDTLTPGLSKVSPLTSNYNVMREDTPRGSGDLLAGKEEVLRAAFPKREEDYNVVRKIIQKDE</sequence>
<dbReference type="GO" id="GO:0006450">
    <property type="term" value="P:regulation of translational fidelity"/>
    <property type="evidence" value="ECO:0007669"/>
    <property type="project" value="InterPro"/>
</dbReference>
<evidence type="ECO:0000313" key="2">
    <source>
        <dbReference type="Proteomes" id="UP000178091"/>
    </source>
</evidence>
<gene>
    <name evidence="1" type="ORF">A3F55_02980</name>
</gene>
<comment type="caution">
    <text evidence="1">The sequence shown here is derived from an EMBL/GenBank/DDBJ whole genome shotgun (WGS) entry which is preliminary data.</text>
</comment>
<dbReference type="Proteomes" id="UP000178091">
    <property type="component" value="Unassembled WGS sequence"/>
</dbReference>
<proteinExistence type="predicted"/>
<dbReference type="InterPro" id="IPR003837">
    <property type="entry name" value="GatC"/>
</dbReference>
<name>A0A1F4XV42_9BACT</name>
<protein>
    <recommendedName>
        <fullName evidence="3">Aspartyl/glutamyl-tRNA(Asn/Gln) amidotransferase subunit C</fullName>
    </recommendedName>
</protein>
<dbReference type="Pfam" id="PF02686">
    <property type="entry name" value="GatC"/>
    <property type="match status" value="1"/>
</dbReference>
<dbReference type="InterPro" id="IPR036113">
    <property type="entry name" value="Asp/Glu-ADT_sf_sub_c"/>
</dbReference>
<evidence type="ECO:0008006" key="3">
    <source>
        <dbReference type="Google" id="ProtNLM"/>
    </source>
</evidence>
<dbReference type="AlphaFoldDB" id="A0A1F4XV42"/>
<dbReference type="SUPFAM" id="SSF141000">
    <property type="entry name" value="Glu-tRNAGln amidotransferase C subunit"/>
    <property type="match status" value="1"/>
</dbReference>
<reference evidence="1 2" key="1">
    <citation type="journal article" date="2016" name="Nat. Commun.">
        <title>Thousands of microbial genomes shed light on interconnected biogeochemical processes in an aquifer system.</title>
        <authorList>
            <person name="Anantharaman K."/>
            <person name="Brown C.T."/>
            <person name="Hug L.A."/>
            <person name="Sharon I."/>
            <person name="Castelle C.J."/>
            <person name="Probst A.J."/>
            <person name="Thomas B.C."/>
            <person name="Singh A."/>
            <person name="Wilkins M.J."/>
            <person name="Karaoz U."/>
            <person name="Brodie E.L."/>
            <person name="Williams K.H."/>
            <person name="Hubbard S.S."/>
            <person name="Banfield J.F."/>
        </authorList>
    </citation>
    <scope>NUCLEOTIDE SEQUENCE [LARGE SCALE GENOMIC DNA]</scope>
</reference>
<evidence type="ECO:0000313" key="1">
    <source>
        <dbReference type="EMBL" id="OGC84953.1"/>
    </source>
</evidence>
<dbReference type="EMBL" id="MEWW01000007">
    <property type="protein sequence ID" value="OGC84953.1"/>
    <property type="molecule type" value="Genomic_DNA"/>
</dbReference>
<accession>A0A1F4XV42</accession>
<dbReference type="Gene3D" id="1.10.20.60">
    <property type="entry name" value="Glu-tRNAGln amidotransferase C subunit, N-terminal domain"/>
    <property type="match status" value="1"/>
</dbReference>